<gene>
    <name evidence="2" type="ORF">B2A_02795</name>
</gene>
<keyword evidence="2" id="KW-0436">Ligase</keyword>
<dbReference type="Gene3D" id="3.90.1140.10">
    <property type="entry name" value="Cyclic phosphodiesterase"/>
    <property type="match status" value="1"/>
</dbReference>
<proteinExistence type="inferred from homology"/>
<dbReference type="AlphaFoldDB" id="T1AY69"/>
<dbReference type="HAMAP" id="MF_01940">
    <property type="entry name" value="RNA_CPDase"/>
    <property type="match status" value="1"/>
</dbReference>
<evidence type="ECO:0000313" key="2">
    <source>
        <dbReference type="EMBL" id="EQD62492.1"/>
    </source>
</evidence>
<reference evidence="2" key="1">
    <citation type="submission" date="2013-08" db="EMBL/GenBank/DDBJ databases">
        <authorList>
            <person name="Mendez C."/>
            <person name="Richter M."/>
            <person name="Ferrer M."/>
            <person name="Sanchez J."/>
        </authorList>
    </citation>
    <scope>NUCLEOTIDE SEQUENCE</scope>
</reference>
<protein>
    <submittedName>
        <fullName evidence="2">2',5' RNA ligase</fullName>
    </submittedName>
</protein>
<evidence type="ECO:0000256" key="1">
    <source>
        <dbReference type="ARBA" id="ARBA00022801"/>
    </source>
</evidence>
<comment type="caution">
    <text evidence="2">The sequence shown here is derived from an EMBL/GenBank/DDBJ whole genome shotgun (WGS) entry which is preliminary data.</text>
</comment>
<name>T1AY69_9ZZZZ</name>
<sequence>MHGERIRAFVAVDLPEGIKAGVLGIDLHGLARVVDPQLLHITLNFLGYLESDMVERAIGIVEKYHHEEFDISIAGAGMFTHRGGGVAFVGVHDGAAELDEIHSHLSRILSDSGIALDDKRFTPHVTFARFRGTDRKGMEELSGLLSGYEGHVFGGFRCTGLDLKKSILTAAGPEYSALAKADFTP</sequence>
<dbReference type="InterPro" id="IPR009097">
    <property type="entry name" value="Cyclic_Pdiesterase"/>
</dbReference>
<reference evidence="2" key="2">
    <citation type="journal article" date="2014" name="ISME J.">
        <title>Microbial stratification in low pH oxic and suboxic macroscopic growths along an acid mine drainage.</title>
        <authorList>
            <person name="Mendez-Garcia C."/>
            <person name="Mesa V."/>
            <person name="Sprenger R.R."/>
            <person name="Richter M."/>
            <person name="Diez M.S."/>
            <person name="Solano J."/>
            <person name="Bargiela R."/>
            <person name="Golyshina O.V."/>
            <person name="Manteca A."/>
            <person name="Ramos J.L."/>
            <person name="Gallego J.R."/>
            <person name="Llorente I."/>
            <person name="Martins Dos Santos V.A."/>
            <person name="Jensen O.N."/>
            <person name="Pelaez A.I."/>
            <person name="Sanchez J."/>
            <person name="Ferrer M."/>
        </authorList>
    </citation>
    <scope>NUCLEOTIDE SEQUENCE</scope>
</reference>
<dbReference type="NCBIfam" id="TIGR02258">
    <property type="entry name" value="2_5_ligase"/>
    <property type="match status" value="1"/>
</dbReference>
<dbReference type="PANTHER" id="PTHR35561:SF1">
    <property type="entry name" value="RNA 2',3'-CYCLIC PHOSPHODIESTERASE"/>
    <property type="match status" value="1"/>
</dbReference>
<dbReference type="GO" id="GO:0004113">
    <property type="term" value="F:2',3'-cyclic-nucleotide 3'-phosphodiesterase activity"/>
    <property type="evidence" value="ECO:0007669"/>
    <property type="project" value="InterPro"/>
</dbReference>
<dbReference type="EMBL" id="AUZZ01001900">
    <property type="protein sequence ID" value="EQD62492.1"/>
    <property type="molecule type" value="Genomic_DNA"/>
</dbReference>
<dbReference type="SUPFAM" id="SSF55144">
    <property type="entry name" value="LigT-like"/>
    <property type="match status" value="1"/>
</dbReference>
<dbReference type="GO" id="GO:0008664">
    <property type="term" value="F:RNA 2',3'-cyclic 3'-phosphodiesterase activity"/>
    <property type="evidence" value="ECO:0007669"/>
    <property type="project" value="InterPro"/>
</dbReference>
<keyword evidence="1" id="KW-0378">Hydrolase</keyword>
<dbReference type="GO" id="GO:0016874">
    <property type="term" value="F:ligase activity"/>
    <property type="evidence" value="ECO:0007669"/>
    <property type="project" value="UniProtKB-KW"/>
</dbReference>
<dbReference type="Pfam" id="PF13563">
    <property type="entry name" value="2_5_RNA_ligase2"/>
    <property type="match status" value="1"/>
</dbReference>
<dbReference type="InterPro" id="IPR004175">
    <property type="entry name" value="RNA_CPDase"/>
</dbReference>
<dbReference type="PANTHER" id="PTHR35561">
    <property type="entry name" value="RNA 2',3'-CYCLIC PHOSPHODIESTERASE"/>
    <property type="match status" value="1"/>
</dbReference>
<accession>T1AY69</accession>
<organism evidence="2">
    <name type="scientific">mine drainage metagenome</name>
    <dbReference type="NCBI Taxonomy" id="410659"/>
    <lineage>
        <taxon>unclassified sequences</taxon>
        <taxon>metagenomes</taxon>
        <taxon>ecological metagenomes</taxon>
    </lineage>
</organism>